<feature type="compositionally biased region" description="Gly residues" evidence="2">
    <location>
        <begin position="442"/>
        <end position="461"/>
    </location>
</feature>
<dbReference type="eggNOG" id="COG5479">
    <property type="taxonomic scope" value="Bacteria"/>
</dbReference>
<sequence length="505" mass="53219">MPITPHLPGFLPMPGASRRRINRRSSLRPSLALTSITGIALATAATFGIAHSPSGLFASGDDAAVLVVDDNGSGPITAAIESTSFDAGDNIVVDDPAIVTQGEAPGPKAVKEFYREEPFDMFALNWSGDKEIAAFFRSERPDGTWTEWFDAEPVDQGPRGVNNGRNGTEPVFVEKTNRIQVSTAGVDMTEAPADLEATFIDGKAAQDSGPAIELTADSDGITRVVSRAGWGADESLRCSSPTYNDEVNAITIHHTAGSNNYTRAEAAGVVRGTYQYHAQRLGWCDIGYHALVDKFGTIYEGRYGGLNRAVEGAHAGGFNENTMGISMMGDYSTVRPSDATIRSVGELAGWKARVSGFDPLGYDTHYSEGTSYSKYPYGAAVTLPNIFAHRDVGNTVCPGDAGYARMDDIRGIAKQKYDSLSGTTVTDTNPNPDTGVRRPSPGTGGIGGGSGRNPGGTGGYDGDASGSSMLGSSKGAGDVDRIINHANDLIDAIKTIDNATKELRN</sequence>
<gene>
    <name evidence="5" type="ORF">CARG_09270</name>
</gene>
<dbReference type="GO" id="GO:0008270">
    <property type="term" value="F:zinc ion binding"/>
    <property type="evidence" value="ECO:0007669"/>
    <property type="project" value="InterPro"/>
</dbReference>
<dbReference type="PATRIC" id="fig|1348662.3.peg.1831"/>
<dbReference type="Pfam" id="PF01510">
    <property type="entry name" value="Amidase_2"/>
    <property type="match status" value="1"/>
</dbReference>
<feature type="domain" description="N-acetylmuramoyl-L-alanine amidase" evidence="3">
    <location>
        <begin position="235"/>
        <end position="399"/>
    </location>
</feature>
<dbReference type="PANTHER" id="PTHR11022">
    <property type="entry name" value="PEPTIDOGLYCAN RECOGNITION PROTEIN"/>
    <property type="match status" value="1"/>
</dbReference>
<proteinExistence type="inferred from homology"/>
<dbReference type="InterPro" id="IPR006619">
    <property type="entry name" value="PGRP_domain_met/bac"/>
</dbReference>
<dbReference type="SMART" id="SM00701">
    <property type="entry name" value="PGRP"/>
    <property type="match status" value="1"/>
</dbReference>
<feature type="domain" description="Peptidoglycan recognition protein family" evidence="4">
    <location>
        <begin position="222"/>
        <end position="371"/>
    </location>
</feature>
<dbReference type="InterPro" id="IPR002502">
    <property type="entry name" value="Amidase_domain"/>
</dbReference>
<dbReference type="InterPro" id="IPR036505">
    <property type="entry name" value="Amidase/PGRP_sf"/>
</dbReference>
<dbReference type="SUPFAM" id="SSF55846">
    <property type="entry name" value="N-acetylmuramoyl-L-alanine amidase-like"/>
    <property type="match status" value="1"/>
</dbReference>
<feature type="region of interest" description="Disordered" evidence="2">
    <location>
        <begin position="420"/>
        <end position="473"/>
    </location>
</feature>
<dbReference type="KEGG" id="caz:CARG_09270"/>
<dbReference type="EMBL" id="CP006365">
    <property type="protein sequence ID" value="AGU15950.1"/>
    <property type="molecule type" value="Genomic_DNA"/>
</dbReference>
<dbReference type="Proteomes" id="UP000016943">
    <property type="component" value="Chromosome"/>
</dbReference>
<dbReference type="PANTHER" id="PTHR11022:SF41">
    <property type="entry name" value="PEPTIDOGLYCAN-RECOGNITION PROTEIN LC-RELATED"/>
    <property type="match status" value="1"/>
</dbReference>
<comment type="similarity">
    <text evidence="1">Belongs to the N-acetylmuramoyl-L-alanine amidase 2 family.</text>
</comment>
<dbReference type="Gene3D" id="3.40.80.10">
    <property type="entry name" value="Peptidoglycan recognition protein-like"/>
    <property type="match status" value="1"/>
</dbReference>
<reference evidence="5 6" key="1">
    <citation type="journal article" date="2013" name="Genome Announc.">
        <title>Whole-Genome Sequence of the Clinical Strain Corynebacterium argentoratense DSM 44202, Isolated from a Human Throat Specimen.</title>
        <authorList>
            <person name="Bomholt C."/>
            <person name="Glaub A."/>
            <person name="Gravermann K."/>
            <person name="Albersmeier A."/>
            <person name="Brinkrolf K."/>
            <person name="Ruckert C."/>
            <person name="Tauch A."/>
        </authorList>
    </citation>
    <scope>NUCLEOTIDE SEQUENCE [LARGE SCALE GENOMIC DNA]</scope>
    <source>
        <strain evidence="5">DSM 44202</strain>
    </source>
</reference>
<dbReference type="CDD" id="cd06583">
    <property type="entry name" value="PGRP"/>
    <property type="match status" value="1"/>
</dbReference>
<dbReference type="HOGENOM" id="CLU_018529_0_0_11"/>
<evidence type="ECO:0000256" key="2">
    <source>
        <dbReference type="SAM" id="MobiDB-lite"/>
    </source>
</evidence>
<dbReference type="GO" id="GO:0009253">
    <property type="term" value="P:peptidoglycan catabolic process"/>
    <property type="evidence" value="ECO:0007669"/>
    <property type="project" value="InterPro"/>
</dbReference>
<keyword evidence="6" id="KW-1185">Reference proteome</keyword>
<evidence type="ECO:0000313" key="5">
    <source>
        <dbReference type="EMBL" id="AGU15950.1"/>
    </source>
</evidence>
<dbReference type="GeneID" id="78250580"/>
<accession>U3GWM1</accession>
<name>U3GWM1_9CORY</name>
<dbReference type="GO" id="GO:0008745">
    <property type="term" value="F:N-acetylmuramoyl-L-alanine amidase activity"/>
    <property type="evidence" value="ECO:0007669"/>
    <property type="project" value="InterPro"/>
</dbReference>
<dbReference type="AlphaFoldDB" id="U3GWM1"/>
<organism evidence="5 6">
    <name type="scientific">Corynebacterium argentoratense DSM 44202</name>
    <dbReference type="NCBI Taxonomy" id="1348662"/>
    <lineage>
        <taxon>Bacteria</taxon>
        <taxon>Bacillati</taxon>
        <taxon>Actinomycetota</taxon>
        <taxon>Actinomycetes</taxon>
        <taxon>Mycobacteriales</taxon>
        <taxon>Corynebacteriaceae</taxon>
        <taxon>Corynebacterium</taxon>
    </lineage>
</organism>
<protein>
    <recommendedName>
        <fullName evidence="7">Peptidoglycan recognition protein family domain-containing protein</fullName>
    </recommendedName>
</protein>
<evidence type="ECO:0000259" key="4">
    <source>
        <dbReference type="SMART" id="SM00701"/>
    </source>
</evidence>
<evidence type="ECO:0000256" key="1">
    <source>
        <dbReference type="ARBA" id="ARBA00007553"/>
    </source>
</evidence>
<dbReference type="RefSeq" id="WP_021012346.1">
    <property type="nucleotide sequence ID" value="NC_022198.1"/>
</dbReference>
<dbReference type="STRING" id="1348662.CARG_09270"/>
<evidence type="ECO:0008006" key="7">
    <source>
        <dbReference type="Google" id="ProtNLM"/>
    </source>
</evidence>
<evidence type="ECO:0000313" key="6">
    <source>
        <dbReference type="Proteomes" id="UP000016943"/>
    </source>
</evidence>
<dbReference type="InterPro" id="IPR015510">
    <property type="entry name" value="PGRP"/>
</dbReference>
<feature type="compositionally biased region" description="Low complexity" evidence="2">
    <location>
        <begin position="422"/>
        <end position="441"/>
    </location>
</feature>
<dbReference type="SMART" id="SM00644">
    <property type="entry name" value="Ami_2"/>
    <property type="match status" value="1"/>
</dbReference>
<evidence type="ECO:0000259" key="3">
    <source>
        <dbReference type="SMART" id="SM00644"/>
    </source>
</evidence>